<dbReference type="GO" id="GO:0007265">
    <property type="term" value="P:Ras protein signal transduction"/>
    <property type="evidence" value="ECO:0007669"/>
    <property type="project" value="TreeGrafter"/>
</dbReference>
<keyword evidence="7" id="KW-1185">Reference proteome</keyword>
<organism evidence="6 7">
    <name type="scientific">Ramalina farinacea</name>
    <dbReference type="NCBI Taxonomy" id="258253"/>
    <lineage>
        <taxon>Eukaryota</taxon>
        <taxon>Fungi</taxon>
        <taxon>Dikarya</taxon>
        <taxon>Ascomycota</taxon>
        <taxon>Pezizomycotina</taxon>
        <taxon>Lecanoromycetes</taxon>
        <taxon>OSLEUM clade</taxon>
        <taxon>Lecanoromycetidae</taxon>
        <taxon>Lecanorales</taxon>
        <taxon>Lecanorineae</taxon>
        <taxon>Ramalinaceae</taxon>
        <taxon>Ramalina</taxon>
    </lineage>
</organism>
<gene>
    <name evidence="6" type="primary">LTE1</name>
    <name evidence="6" type="ORF">OHK93_006818</name>
</gene>
<keyword evidence="1 2" id="KW-0344">Guanine-nucleotide releasing factor</keyword>
<dbReference type="PROSITE" id="PS50009">
    <property type="entry name" value="RASGEF_CAT"/>
    <property type="match status" value="1"/>
</dbReference>
<feature type="compositionally biased region" description="Polar residues" evidence="3">
    <location>
        <begin position="1141"/>
        <end position="1164"/>
    </location>
</feature>
<sequence>MASTTGVPRPVQPDTQSSNPLQRAWREDRLDLPSILHAGGNENASTARYDLEEGITRRSPPTKAQKRGRQNSLKHVKNSTEVLRQRSIKRNNPDTPESNGSTREGRSFAVANVGGNGKIYLRPTAKTSPAHQPPPPSYPFATPGKQSMDSDLESSHEKKRWSDTQASRTPTRHAQARSTDPKDPLPDSINRNRSDSMSTISADGNGENGAYKVVIKRPNEDAQVPDESLMPTLEVPIPHYRLGTPRFSQRGTAFLHSTVYSRTSSSADVESSGHSNPEYDSLFPAPPGMDVHAAISRMQSQSNPQPSPNKGVPMRMPITTIAPVFHKAREPIGPGIYDAISANLDDASIVRYGRTWKDISAASPARLIAQITSPAFLDYDLISDFFLTVRAYLSINDLLEYLLSRFEWAINQLSDYGRVVRVRSFAAIRHWILNYFPYDFVVDRDLRVKFCDHLNSLTRQCRLAGHDASDLKLILDLKKCWNGRCAVYWDTMIDESDERIDEDIVPGGVVGSRDSQLTHPNDLLAQLAKNHQLDQEKSVAALHNWMDSVIEAEVEDKAKQASSLSSNHPHSLLSEQSTVQATSCSVPGKTFKPLVNQTGRNAGPHPVPSAAPAAPARRVCHTPMAQSKEKMSRSKPDHNRSGSFSDALRDKRTSLGAIQEGKTSDFVEMSVPFAGSLVRGSAFPPGSPFIDNLTPHGSGSSLKQADQYPGLPSKSYSARPTSPGLRHVLGNIRRAWSSKQGSTSTTPTTMSSPPFLDAGLPMHIAFKIEGYGDQHHQLEALKKNARIDLLCADVTEMFERAMSQETGRLSAKTSKESFDEEQEPLSRSWQNLPVPQREALQRNHSGVTTGSRSIVIVDDTSFEPPVPEIPATFSRPPGRDDSTGLAEVPVTLANSTGKAPAAFVDIDASAFTRTKSNPRINGQASHSDLLPGFIRPDATQQNHDGPVSPQRSNPAPPQRPSFNTGKSHRSTRSRSDSLRKFASYQSGLRTSGPDPGQDGEFDDDAGESSRNQPGRMLRRRPGGDLRANQNVHDMQPIPRPASTGSITTYTDSMHDSATFLKRVAPNATNIPSFSQSTIRSRGSTPVPRKSLSLVHSHSSRKDLRRSFELAVAGFAQIPDDAEGDYEATLLKLEGKYRKSPIGSSEGTTTTDFSKPHTTPSTTPNSRDHVTEGNAKLQSPCSRSPPSANGQSNTIHQNGPNQSAPNLYPTSEASYNSTPLVERGAPRTAAQDSEPTALDQTTTTMPKPLFSPNDPYRPEGSINSGRTSDLDSSTRVRRGRYRSSVPTMTTDSFLLDEDEFLSDLDDSDLSDGELETESLLDDAYGSAAARSMQAPSIARSVPSNAAYAPGYLPSPPMTKENAMALSSEALRMQNQRKPPTPEPSPPVHKVGDFTKGRTPSQVDGSVLKPFANKMHRFPTRRHMPFVLAFDAEILAQQFTLIERDALSEINWQDLIDLKWQQTSPPALNWVEYLRYSEPNGIDLVTARFNVVVKWAISEVVLTHNAEERAMTLMKYIRIAQYCRKYHNYATLLQLTLALTSIDCTRLTKTWSLVPEAERAAMKEMESLVSPLRNFHNLRAEMEASNLEDGCIPVVALFLHDLTYNAQKPSVIASTRDAEPLINFERYRTTATIVKSLLRLIDASAKYNFKPVEGALERCLWMASLSDDGIRNKSKEIQQS</sequence>
<reference evidence="6" key="1">
    <citation type="journal article" date="2023" name="Genome Biol. Evol.">
        <title>First Whole Genome Sequence and Flow Cytometry Genome Size Data for the Lichen-Forming Fungus Ramalina farinacea (Ascomycota).</title>
        <authorList>
            <person name="Llewellyn T."/>
            <person name="Mian S."/>
            <person name="Hill R."/>
            <person name="Leitch I.J."/>
            <person name="Gaya E."/>
        </authorList>
    </citation>
    <scope>NUCLEOTIDE SEQUENCE</scope>
    <source>
        <strain evidence="6">LIQ254RAFAR</strain>
    </source>
</reference>
<dbReference type="InterPro" id="IPR023578">
    <property type="entry name" value="Ras_GEF_dom_sf"/>
</dbReference>
<feature type="domain" description="N-terminal Ras-GEF" evidence="5">
    <location>
        <begin position="355"/>
        <end position="478"/>
    </location>
</feature>
<dbReference type="Gene3D" id="1.10.840.10">
    <property type="entry name" value="Ras guanine-nucleotide exchange factors catalytic domain"/>
    <property type="match status" value="1"/>
</dbReference>
<feature type="compositionally biased region" description="Basic residues" evidence="3">
    <location>
        <begin position="64"/>
        <end position="77"/>
    </location>
</feature>
<feature type="compositionally biased region" description="Polar residues" evidence="3">
    <location>
        <begin position="915"/>
        <end position="926"/>
    </location>
</feature>
<feature type="compositionally biased region" description="Polar residues" evidence="3">
    <location>
        <begin position="1175"/>
        <end position="1218"/>
    </location>
</feature>
<dbReference type="Proteomes" id="UP001161017">
    <property type="component" value="Unassembled WGS sequence"/>
</dbReference>
<feature type="region of interest" description="Disordered" evidence="3">
    <location>
        <begin position="861"/>
        <end position="885"/>
    </location>
</feature>
<dbReference type="InterPro" id="IPR036964">
    <property type="entry name" value="RASGEF_cat_dom_sf"/>
</dbReference>
<feature type="domain" description="Ras-GEF" evidence="4">
    <location>
        <begin position="1429"/>
        <end position="1678"/>
    </location>
</feature>
<dbReference type="PROSITE" id="PS50212">
    <property type="entry name" value="RASGEF_NTER"/>
    <property type="match status" value="1"/>
</dbReference>
<evidence type="ECO:0000256" key="1">
    <source>
        <dbReference type="ARBA" id="ARBA00022658"/>
    </source>
</evidence>
<feature type="compositionally biased region" description="Polar residues" evidence="3">
    <location>
        <begin position="695"/>
        <end position="704"/>
    </location>
</feature>
<feature type="region of interest" description="Disordered" evidence="3">
    <location>
        <begin position="915"/>
        <end position="1050"/>
    </location>
</feature>
<dbReference type="GO" id="GO:0005886">
    <property type="term" value="C:plasma membrane"/>
    <property type="evidence" value="ECO:0007669"/>
    <property type="project" value="TreeGrafter"/>
</dbReference>
<dbReference type="CDD" id="cd06224">
    <property type="entry name" value="REM"/>
    <property type="match status" value="1"/>
</dbReference>
<feature type="region of interest" description="Disordered" evidence="3">
    <location>
        <begin position="1138"/>
        <end position="1282"/>
    </location>
</feature>
<feature type="compositionally biased region" description="Polar residues" evidence="3">
    <location>
        <begin position="93"/>
        <end position="102"/>
    </location>
</feature>
<feature type="region of interest" description="Disordered" evidence="3">
    <location>
        <begin position="560"/>
        <end position="650"/>
    </location>
</feature>
<dbReference type="SMART" id="SM00147">
    <property type="entry name" value="RasGEF"/>
    <property type="match status" value="1"/>
</dbReference>
<dbReference type="SUPFAM" id="SSF48366">
    <property type="entry name" value="Ras GEF"/>
    <property type="match status" value="1"/>
</dbReference>
<dbReference type="Pfam" id="PF00618">
    <property type="entry name" value="RasGEF_N"/>
    <property type="match status" value="1"/>
</dbReference>
<feature type="compositionally biased region" description="Polar residues" evidence="3">
    <location>
        <begin position="1070"/>
        <end position="1083"/>
    </location>
</feature>
<feature type="compositionally biased region" description="Basic and acidic residues" evidence="3">
    <location>
        <begin position="153"/>
        <end position="162"/>
    </location>
</feature>
<evidence type="ECO:0000256" key="2">
    <source>
        <dbReference type="PROSITE-ProRule" id="PRU00168"/>
    </source>
</evidence>
<dbReference type="PANTHER" id="PTHR23113:SF363">
    <property type="entry name" value="PROTEIN SON OF SEVENLESS"/>
    <property type="match status" value="1"/>
</dbReference>
<dbReference type="InterPro" id="IPR008937">
    <property type="entry name" value="Ras-like_GEF"/>
</dbReference>
<feature type="compositionally biased region" description="Low complexity" evidence="3">
    <location>
        <begin position="602"/>
        <end position="616"/>
    </location>
</feature>
<accession>A0AA43TTG3</accession>
<feature type="region of interest" description="Disordered" evidence="3">
    <location>
        <begin position="804"/>
        <end position="827"/>
    </location>
</feature>
<feature type="compositionally biased region" description="Polar residues" evidence="3">
    <location>
        <begin position="575"/>
        <end position="585"/>
    </location>
</feature>
<feature type="compositionally biased region" description="Basic and acidic residues" evidence="3">
    <location>
        <begin position="627"/>
        <end position="640"/>
    </location>
</feature>
<feature type="compositionally biased region" description="Acidic residues" evidence="3">
    <location>
        <begin position="997"/>
        <end position="1006"/>
    </location>
</feature>
<feature type="compositionally biased region" description="Polar residues" evidence="3">
    <location>
        <begin position="1229"/>
        <end position="1244"/>
    </location>
</feature>
<feature type="region of interest" description="Disordered" evidence="3">
    <location>
        <begin position="1070"/>
        <end position="1102"/>
    </location>
</feature>
<dbReference type="GO" id="GO:0005085">
    <property type="term" value="F:guanyl-nucleotide exchange factor activity"/>
    <property type="evidence" value="ECO:0007669"/>
    <property type="project" value="UniProtKB-KW"/>
</dbReference>
<feature type="region of interest" description="Disordered" evidence="3">
    <location>
        <begin position="1"/>
        <end position="207"/>
    </location>
</feature>
<dbReference type="Pfam" id="PF00617">
    <property type="entry name" value="RasGEF"/>
    <property type="match status" value="1"/>
</dbReference>
<dbReference type="EMBL" id="JAPUFD010000005">
    <property type="protein sequence ID" value="MDI1487548.1"/>
    <property type="molecule type" value="Genomic_DNA"/>
</dbReference>
<feature type="region of interest" description="Disordered" evidence="3">
    <location>
        <begin position="688"/>
        <end position="722"/>
    </location>
</feature>
<feature type="compositionally biased region" description="Low complexity" evidence="3">
    <location>
        <begin position="562"/>
        <end position="574"/>
    </location>
</feature>
<name>A0AA43TTG3_9LECA</name>
<evidence type="ECO:0000259" key="5">
    <source>
        <dbReference type="PROSITE" id="PS50212"/>
    </source>
</evidence>
<protein>
    <submittedName>
        <fullName evidence="6">Guanine nucleotide exchange factor lte1</fullName>
    </submittedName>
</protein>
<dbReference type="InterPro" id="IPR000651">
    <property type="entry name" value="Ras-like_Gua-exchang_fac_N"/>
</dbReference>
<proteinExistence type="predicted"/>
<dbReference type="Gene3D" id="1.20.870.10">
    <property type="entry name" value="Son of sevenless (SoS) protein Chain: S domain 1"/>
    <property type="match status" value="1"/>
</dbReference>
<dbReference type="PANTHER" id="PTHR23113">
    <property type="entry name" value="GUANINE NUCLEOTIDE EXCHANGE FACTOR"/>
    <property type="match status" value="1"/>
</dbReference>
<dbReference type="InterPro" id="IPR001895">
    <property type="entry name" value="RASGEF_cat_dom"/>
</dbReference>
<evidence type="ECO:0000256" key="3">
    <source>
        <dbReference type="SAM" id="MobiDB-lite"/>
    </source>
</evidence>
<comment type="caution">
    <text evidence="6">The sequence shown here is derived from an EMBL/GenBank/DDBJ whole genome shotgun (WGS) entry which is preliminary data.</text>
</comment>
<feature type="compositionally biased region" description="Basic and acidic residues" evidence="3">
    <location>
        <begin position="179"/>
        <end position="194"/>
    </location>
</feature>
<feature type="compositionally biased region" description="Polar residues" evidence="3">
    <location>
        <begin position="938"/>
        <end position="953"/>
    </location>
</feature>
<evidence type="ECO:0000313" key="7">
    <source>
        <dbReference type="Proteomes" id="UP001161017"/>
    </source>
</evidence>
<evidence type="ECO:0000259" key="4">
    <source>
        <dbReference type="PROSITE" id="PS50009"/>
    </source>
</evidence>
<evidence type="ECO:0000313" key="6">
    <source>
        <dbReference type="EMBL" id="MDI1487548.1"/>
    </source>
</evidence>